<proteinExistence type="predicted"/>
<accession>A0A4Z1L4Y4</accession>
<evidence type="ECO:0000256" key="1">
    <source>
        <dbReference type="SAM" id="MobiDB-lite"/>
    </source>
</evidence>
<protein>
    <submittedName>
        <fullName evidence="2">Uncharacterized protein</fullName>
    </submittedName>
</protein>
<organism evidence="2 3">
    <name type="scientific">Botrytis porri</name>
    <dbReference type="NCBI Taxonomy" id="87229"/>
    <lineage>
        <taxon>Eukaryota</taxon>
        <taxon>Fungi</taxon>
        <taxon>Dikarya</taxon>
        <taxon>Ascomycota</taxon>
        <taxon>Pezizomycotina</taxon>
        <taxon>Leotiomycetes</taxon>
        <taxon>Helotiales</taxon>
        <taxon>Sclerotiniaceae</taxon>
        <taxon>Botrytis</taxon>
    </lineage>
</organism>
<feature type="region of interest" description="Disordered" evidence="1">
    <location>
        <begin position="27"/>
        <end position="48"/>
    </location>
</feature>
<comment type="caution">
    <text evidence="2">The sequence shown here is derived from an EMBL/GenBank/DDBJ whole genome shotgun (WGS) entry which is preliminary data.</text>
</comment>
<dbReference type="EMBL" id="PQXO01000019">
    <property type="protein sequence ID" value="TGO91767.1"/>
    <property type="molecule type" value="Genomic_DNA"/>
</dbReference>
<keyword evidence="3" id="KW-1185">Reference proteome</keyword>
<dbReference type="AlphaFoldDB" id="A0A4Z1L4Y4"/>
<evidence type="ECO:0000313" key="2">
    <source>
        <dbReference type="EMBL" id="TGO91767.1"/>
    </source>
</evidence>
<gene>
    <name evidence="2" type="ORF">BPOR_0019g00270</name>
</gene>
<sequence length="160" mass="18289">MPERKSSPFFCVRLDHHHSVLSQALRRGGSKFQERQDKNKQRGKLKAQPRTALLQRHSLHLAQQLSRHKIMHVESTEAPACLYNITIVFCPGTSDTEHRFVTEDNPWRPDFAAGVAQRVPEGLEEMLARDPISSKQSGVRLGFPMRDIRSVKTQETSYEA</sequence>
<name>A0A4Z1L4Y4_9HELO</name>
<reference evidence="2 3" key="1">
    <citation type="submission" date="2017-12" db="EMBL/GenBank/DDBJ databases">
        <title>Comparative genomics of Botrytis spp.</title>
        <authorList>
            <person name="Valero-Jimenez C.A."/>
            <person name="Tapia P."/>
            <person name="Veloso J."/>
            <person name="Silva-Moreno E."/>
            <person name="Staats M."/>
            <person name="Valdes J.H."/>
            <person name="Van Kan J.A.L."/>
        </authorList>
    </citation>
    <scope>NUCLEOTIDE SEQUENCE [LARGE SCALE GENOMIC DNA]</scope>
    <source>
        <strain evidence="2 3">MUCL3349</strain>
    </source>
</reference>
<dbReference type="Proteomes" id="UP000297280">
    <property type="component" value="Unassembled WGS sequence"/>
</dbReference>
<dbReference type="OrthoDB" id="10499458at2759"/>
<evidence type="ECO:0000313" key="3">
    <source>
        <dbReference type="Proteomes" id="UP000297280"/>
    </source>
</evidence>